<dbReference type="OrthoDB" id="2942533at2759"/>
<feature type="repeat" description="TPR" evidence="1">
    <location>
        <begin position="17"/>
        <end position="50"/>
    </location>
</feature>
<dbReference type="InterPro" id="IPR011990">
    <property type="entry name" value="TPR-like_helical_dom_sf"/>
</dbReference>
<reference evidence="4 5" key="1">
    <citation type="submission" date="2015-12" db="EMBL/GenBank/DDBJ databases">
        <title>The genome of Folsomia candida.</title>
        <authorList>
            <person name="Faddeeva A."/>
            <person name="Derks M.F."/>
            <person name="Anvar Y."/>
            <person name="Smit S."/>
            <person name="Van Straalen N."/>
            <person name="Roelofs D."/>
        </authorList>
    </citation>
    <scope>NUCLEOTIDE SEQUENCE [LARGE SCALE GENOMIC DNA]</scope>
    <source>
        <strain evidence="4 5">VU population</strain>
        <tissue evidence="4">Whole body</tissue>
    </source>
</reference>
<dbReference type="InterPro" id="IPR046341">
    <property type="entry name" value="SET_dom_sf"/>
</dbReference>
<dbReference type="GO" id="GO:0008757">
    <property type="term" value="F:S-adenosylmethionine-dependent methyltransferase activity"/>
    <property type="evidence" value="ECO:0007669"/>
    <property type="project" value="UniProtKB-ARBA"/>
</dbReference>
<gene>
    <name evidence="4" type="ORF">Fcan01_03698</name>
</gene>
<protein>
    <submittedName>
        <fullName evidence="4">STI1-like protein</fullName>
    </submittedName>
</protein>
<feature type="region of interest" description="Disordered" evidence="2">
    <location>
        <begin position="215"/>
        <end position="234"/>
    </location>
</feature>
<proteinExistence type="predicted"/>
<comment type="caution">
    <text evidence="4">The sequence shown here is derived from an EMBL/GenBank/DDBJ whole genome shotgun (WGS) entry which is preliminary data.</text>
</comment>
<dbReference type="GO" id="GO:0008170">
    <property type="term" value="F:N-methyltransferase activity"/>
    <property type="evidence" value="ECO:0007669"/>
    <property type="project" value="UniProtKB-ARBA"/>
</dbReference>
<evidence type="ECO:0000313" key="4">
    <source>
        <dbReference type="EMBL" id="OXA64917.1"/>
    </source>
</evidence>
<dbReference type="Gene3D" id="1.25.40.10">
    <property type="entry name" value="Tetratricopeptide repeat domain"/>
    <property type="match status" value="1"/>
</dbReference>
<name>A0A226F5Y5_FOLCA</name>
<dbReference type="PROSITE" id="PS50005">
    <property type="entry name" value="TPR"/>
    <property type="match status" value="2"/>
</dbReference>
<feature type="repeat" description="TPR" evidence="1">
    <location>
        <begin position="51"/>
        <end position="84"/>
    </location>
</feature>
<evidence type="ECO:0000256" key="2">
    <source>
        <dbReference type="SAM" id="MobiDB-lite"/>
    </source>
</evidence>
<feature type="region of interest" description="Disordered" evidence="2">
    <location>
        <begin position="299"/>
        <end position="318"/>
    </location>
</feature>
<dbReference type="Gene3D" id="2.170.270.10">
    <property type="entry name" value="SET domain"/>
    <property type="match status" value="1"/>
</dbReference>
<evidence type="ECO:0000259" key="3">
    <source>
        <dbReference type="PROSITE" id="PS50280"/>
    </source>
</evidence>
<dbReference type="InterPro" id="IPR053209">
    <property type="entry name" value="Gramillin-biosynth_MTr"/>
</dbReference>
<organism evidence="4 5">
    <name type="scientific">Folsomia candida</name>
    <name type="common">Springtail</name>
    <dbReference type="NCBI Taxonomy" id="158441"/>
    <lineage>
        <taxon>Eukaryota</taxon>
        <taxon>Metazoa</taxon>
        <taxon>Ecdysozoa</taxon>
        <taxon>Arthropoda</taxon>
        <taxon>Hexapoda</taxon>
        <taxon>Collembola</taxon>
        <taxon>Entomobryomorpha</taxon>
        <taxon>Isotomoidea</taxon>
        <taxon>Isotomidae</taxon>
        <taxon>Proisotominae</taxon>
        <taxon>Folsomia</taxon>
    </lineage>
</organism>
<dbReference type="Pfam" id="PF13414">
    <property type="entry name" value="TPR_11"/>
    <property type="match status" value="1"/>
</dbReference>
<dbReference type="PANTHER" id="PTHR47643:SF2">
    <property type="entry name" value="TPR DOMAIN PROTEIN (AFU_ORTHOLOGUE AFUA_5G12710)"/>
    <property type="match status" value="1"/>
</dbReference>
<dbReference type="Proteomes" id="UP000198287">
    <property type="component" value="Unassembled WGS sequence"/>
</dbReference>
<keyword evidence="1" id="KW-0802">TPR repeat</keyword>
<dbReference type="AlphaFoldDB" id="A0A226F5Y5"/>
<dbReference type="STRING" id="158441.A0A226F5Y5"/>
<dbReference type="SMART" id="SM00028">
    <property type="entry name" value="TPR"/>
    <property type="match status" value="2"/>
</dbReference>
<dbReference type="InterPro" id="IPR001214">
    <property type="entry name" value="SET_dom"/>
</dbReference>
<dbReference type="EMBL" id="LNIX01000001">
    <property type="protein sequence ID" value="OXA64917.1"/>
    <property type="molecule type" value="Genomic_DNA"/>
</dbReference>
<dbReference type="InterPro" id="IPR019734">
    <property type="entry name" value="TPR_rpt"/>
</dbReference>
<accession>A0A226F5Y5</accession>
<sequence>MVRKKHGQDKAVRDFKFGYFSRTGNEFFLNDDMNKAIDSYNEALAIRPLSADILSNRGAAFLRVRDYHKALADLRAVVELEIKQNVSVTIKTLHRFCKAKCALKKYDGEMFGLLQAAAIWYQEHGPRSELQEIYSLIVTSRRMQKESSTGIYDMTHLLMRQCQVYSCGEYHGAVEIIEEHEKGRLTVARSPFKTGRVILGCKAFAMAFPRPKSSSIFGPEKGDQQNDSNEEVSEDDYIKQNFVRLAVTIADMMVSNSELAHAVYELGSTGTDSNNDVSGSESTTSFERLHRIVLQNGIVSASNPDPRKPPSPAEVDDRVSRNTCGLWLLPSYLNHSCVDTNAEVQRFGDLTIVRASRDISPGEEILVSYMHKSRVELECTSSVVEELKERESLLCKCRLCKLVKQEPANVKQRRYELLEAAKISQDEDLEDIEIELEALRANNTDLNFPIFSLCRKIASYYSSCQIGMYKKAAIYFEKAYNLTHFSGLSRQRIRLAMEICMCYLQAMDNEKSKEWAYKLRDDLKTTYGSNVEMLVPIIANTENMTIDVNTMSNLIWNISTPDTDDDYY</sequence>
<dbReference type="SUPFAM" id="SSF82199">
    <property type="entry name" value="SET domain"/>
    <property type="match status" value="1"/>
</dbReference>
<dbReference type="Pfam" id="PF00856">
    <property type="entry name" value="SET"/>
    <property type="match status" value="1"/>
</dbReference>
<dbReference type="SUPFAM" id="SSF48452">
    <property type="entry name" value="TPR-like"/>
    <property type="match status" value="1"/>
</dbReference>
<evidence type="ECO:0000313" key="5">
    <source>
        <dbReference type="Proteomes" id="UP000198287"/>
    </source>
</evidence>
<dbReference type="GO" id="GO:0008276">
    <property type="term" value="F:protein methyltransferase activity"/>
    <property type="evidence" value="ECO:0007669"/>
    <property type="project" value="UniProtKB-ARBA"/>
</dbReference>
<dbReference type="PROSITE" id="PS50280">
    <property type="entry name" value="SET"/>
    <property type="match status" value="1"/>
</dbReference>
<dbReference type="PANTHER" id="PTHR47643">
    <property type="entry name" value="TPR DOMAIN PROTEIN (AFU_ORTHOLOGUE AFUA_5G12710)"/>
    <property type="match status" value="1"/>
</dbReference>
<feature type="domain" description="SET" evidence="3">
    <location>
        <begin position="209"/>
        <end position="370"/>
    </location>
</feature>
<keyword evidence="5" id="KW-1185">Reference proteome</keyword>
<evidence type="ECO:0000256" key="1">
    <source>
        <dbReference type="PROSITE-ProRule" id="PRU00339"/>
    </source>
</evidence>
<dbReference type="CDD" id="cd20071">
    <property type="entry name" value="SET_SMYD"/>
    <property type="match status" value="1"/>
</dbReference>